<evidence type="ECO:0000256" key="7">
    <source>
        <dbReference type="ARBA" id="ARBA00023239"/>
    </source>
</evidence>
<gene>
    <name evidence="12" type="ORF">DFP90_11550</name>
</gene>
<proteinExistence type="predicted"/>
<dbReference type="PANTHER" id="PTHR42701">
    <property type="entry name" value="IMIDAZOLE GLYCEROL PHOSPHATE SYNTHASE SUBUNIT HISH"/>
    <property type="match status" value="1"/>
</dbReference>
<evidence type="ECO:0000256" key="10">
    <source>
        <dbReference type="PIRSR" id="PIRSR000495-1"/>
    </source>
</evidence>
<evidence type="ECO:0000313" key="12">
    <source>
        <dbReference type="EMBL" id="RED44297.1"/>
    </source>
</evidence>
<feature type="domain" description="Glutamine amidotransferase" evidence="11">
    <location>
        <begin position="23"/>
        <end position="182"/>
    </location>
</feature>
<accession>A0A3D9H473</accession>
<comment type="caution">
    <text evidence="12">The sequence shown here is derived from an EMBL/GenBank/DDBJ whole genome shotgun (WGS) entry which is preliminary data.</text>
</comment>
<sequence>MVQSISDDVVISNAPDDIRNASHLFLPGVGAFSAAMAKINSTLPMELIEEEVCGKGKPFLGICVGFQILADKSDEFGETDGLGWLSGTVGKISASGVRLPHIGWNDVDIVRECPLLNSFEDNRDFYFVHSFVFKDIDESQLLATTTYGETFPCVMGKDNILGVQFHPEKSQKPGRRMIENFLAIQQ</sequence>
<dbReference type="UniPathway" id="UPA00031">
    <property type="reaction ID" value="UER00010"/>
</dbReference>
<dbReference type="Pfam" id="PF00117">
    <property type="entry name" value="GATase"/>
    <property type="match status" value="1"/>
</dbReference>
<evidence type="ECO:0000259" key="11">
    <source>
        <dbReference type="Pfam" id="PF00117"/>
    </source>
</evidence>
<dbReference type="NCBIfam" id="TIGR01855">
    <property type="entry name" value="IMP_synth_hisH"/>
    <property type="match status" value="1"/>
</dbReference>
<evidence type="ECO:0000256" key="6">
    <source>
        <dbReference type="ARBA" id="ARBA00023102"/>
    </source>
</evidence>
<evidence type="ECO:0000256" key="2">
    <source>
        <dbReference type="ARBA" id="ARBA00011152"/>
    </source>
</evidence>
<evidence type="ECO:0000256" key="9">
    <source>
        <dbReference type="ARBA" id="ARBA00049534"/>
    </source>
</evidence>
<keyword evidence="6" id="KW-0368">Histidine biosynthesis</keyword>
<comment type="catalytic activity">
    <reaction evidence="9">
        <text>L-glutamine + H2O = L-glutamate + NH4(+)</text>
        <dbReference type="Rhea" id="RHEA:15889"/>
        <dbReference type="ChEBI" id="CHEBI:15377"/>
        <dbReference type="ChEBI" id="CHEBI:28938"/>
        <dbReference type="ChEBI" id="CHEBI:29985"/>
        <dbReference type="ChEBI" id="CHEBI:58359"/>
        <dbReference type="EC" id="3.5.1.2"/>
    </reaction>
</comment>
<name>A0A3D9H473_9PROT</name>
<dbReference type="GO" id="GO:0016829">
    <property type="term" value="F:lyase activity"/>
    <property type="evidence" value="ECO:0007669"/>
    <property type="project" value="UniProtKB-KW"/>
</dbReference>
<evidence type="ECO:0000256" key="4">
    <source>
        <dbReference type="ARBA" id="ARBA00022801"/>
    </source>
</evidence>
<keyword evidence="13" id="KW-1185">Reference proteome</keyword>
<dbReference type="InterPro" id="IPR017926">
    <property type="entry name" value="GATASE"/>
</dbReference>
<keyword evidence="3" id="KW-0028">Amino-acid biosynthesis</keyword>
<dbReference type="CDD" id="cd01748">
    <property type="entry name" value="GATase1_IGP_Synthase"/>
    <property type="match status" value="1"/>
</dbReference>
<dbReference type="GO" id="GO:0000107">
    <property type="term" value="F:imidazoleglycerol-phosphate synthase activity"/>
    <property type="evidence" value="ECO:0007669"/>
    <property type="project" value="RHEA"/>
</dbReference>
<protein>
    <submittedName>
        <fullName evidence="12">Glutamine amidotransferase</fullName>
    </submittedName>
</protein>
<organism evidence="12 13">
    <name type="scientific">Aestuariispira insulae</name>
    <dbReference type="NCBI Taxonomy" id="1461337"/>
    <lineage>
        <taxon>Bacteria</taxon>
        <taxon>Pseudomonadati</taxon>
        <taxon>Pseudomonadota</taxon>
        <taxon>Alphaproteobacteria</taxon>
        <taxon>Rhodospirillales</taxon>
        <taxon>Kiloniellaceae</taxon>
        <taxon>Aestuariispira</taxon>
    </lineage>
</organism>
<dbReference type="SUPFAM" id="SSF52317">
    <property type="entry name" value="Class I glutamine amidotransferase-like"/>
    <property type="match status" value="1"/>
</dbReference>
<dbReference type="Gene3D" id="3.40.50.880">
    <property type="match status" value="1"/>
</dbReference>
<dbReference type="PIRSF" id="PIRSF000495">
    <property type="entry name" value="Amidotransf_hisH"/>
    <property type="match status" value="1"/>
</dbReference>
<evidence type="ECO:0000313" key="13">
    <source>
        <dbReference type="Proteomes" id="UP000256845"/>
    </source>
</evidence>
<keyword evidence="7" id="KW-0456">Lyase</keyword>
<keyword evidence="12" id="KW-0808">Transferase</keyword>
<dbReference type="GO" id="GO:0000105">
    <property type="term" value="P:L-histidine biosynthetic process"/>
    <property type="evidence" value="ECO:0007669"/>
    <property type="project" value="UniProtKB-UniPathway"/>
</dbReference>
<feature type="active site" evidence="10">
    <location>
        <position position="166"/>
    </location>
</feature>
<dbReference type="EMBL" id="QRDW01000015">
    <property type="protein sequence ID" value="RED44297.1"/>
    <property type="molecule type" value="Genomic_DNA"/>
</dbReference>
<dbReference type="AlphaFoldDB" id="A0A3D9H473"/>
<comment type="pathway">
    <text evidence="1">Amino-acid biosynthesis; L-histidine biosynthesis; L-histidine from 5-phospho-alpha-D-ribose 1-diphosphate: step 5/9.</text>
</comment>
<evidence type="ECO:0000256" key="3">
    <source>
        <dbReference type="ARBA" id="ARBA00022605"/>
    </source>
</evidence>
<keyword evidence="4" id="KW-0378">Hydrolase</keyword>
<dbReference type="Proteomes" id="UP000256845">
    <property type="component" value="Unassembled WGS sequence"/>
</dbReference>
<feature type="active site" description="Nucleophile" evidence="10">
    <location>
        <position position="63"/>
    </location>
</feature>
<evidence type="ECO:0000256" key="1">
    <source>
        <dbReference type="ARBA" id="ARBA00005091"/>
    </source>
</evidence>
<dbReference type="PANTHER" id="PTHR42701:SF1">
    <property type="entry name" value="IMIDAZOLE GLYCEROL PHOSPHATE SYNTHASE SUBUNIT HISH"/>
    <property type="match status" value="1"/>
</dbReference>
<reference evidence="12 13" key="1">
    <citation type="submission" date="2018-07" db="EMBL/GenBank/DDBJ databases">
        <title>Genomic Encyclopedia of Type Strains, Phase III (KMG-III): the genomes of soil and plant-associated and newly described type strains.</title>
        <authorList>
            <person name="Whitman W."/>
        </authorList>
    </citation>
    <scope>NUCLEOTIDE SEQUENCE [LARGE SCALE GENOMIC DNA]</scope>
    <source>
        <strain evidence="12 13">CECT 8488</strain>
    </source>
</reference>
<dbReference type="GO" id="GO:0004359">
    <property type="term" value="F:glutaminase activity"/>
    <property type="evidence" value="ECO:0007669"/>
    <property type="project" value="UniProtKB-EC"/>
</dbReference>
<comment type="subunit">
    <text evidence="2">Heterodimer of HisH and HisF.</text>
</comment>
<dbReference type="InterPro" id="IPR010139">
    <property type="entry name" value="Imidazole-glycPsynth_HisH"/>
</dbReference>
<dbReference type="InterPro" id="IPR029062">
    <property type="entry name" value="Class_I_gatase-like"/>
</dbReference>
<evidence type="ECO:0000256" key="8">
    <source>
        <dbReference type="ARBA" id="ARBA00047838"/>
    </source>
</evidence>
<dbReference type="PROSITE" id="PS51273">
    <property type="entry name" value="GATASE_TYPE_1"/>
    <property type="match status" value="1"/>
</dbReference>
<comment type="catalytic activity">
    <reaction evidence="8">
        <text>5-[(5-phospho-1-deoxy-D-ribulos-1-ylimino)methylamino]-1-(5-phospho-beta-D-ribosyl)imidazole-4-carboxamide + L-glutamine = D-erythro-1-(imidazol-4-yl)glycerol 3-phosphate + 5-amino-1-(5-phospho-beta-D-ribosyl)imidazole-4-carboxamide + L-glutamate + H(+)</text>
        <dbReference type="Rhea" id="RHEA:24793"/>
        <dbReference type="ChEBI" id="CHEBI:15378"/>
        <dbReference type="ChEBI" id="CHEBI:29985"/>
        <dbReference type="ChEBI" id="CHEBI:58278"/>
        <dbReference type="ChEBI" id="CHEBI:58359"/>
        <dbReference type="ChEBI" id="CHEBI:58475"/>
        <dbReference type="ChEBI" id="CHEBI:58525"/>
        <dbReference type="EC" id="4.3.2.10"/>
    </reaction>
</comment>
<keyword evidence="5 12" id="KW-0315">Glutamine amidotransferase</keyword>
<evidence type="ECO:0000256" key="5">
    <source>
        <dbReference type="ARBA" id="ARBA00022962"/>
    </source>
</evidence>
<feature type="active site" evidence="10">
    <location>
        <position position="168"/>
    </location>
</feature>